<protein>
    <submittedName>
        <fullName evidence="2">Uncharacterized protein</fullName>
    </submittedName>
</protein>
<feature type="chain" id="PRO_5042239464" evidence="1">
    <location>
        <begin position="22"/>
        <end position="175"/>
    </location>
</feature>
<comment type="caution">
    <text evidence="2">The sequence shown here is derived from an EMBL/GenBank/DDBJ whole genome shotgun (WGS) entry which is preliminary data.</text>
</comment>
<gene>
    <name evidence="2" type="ORF">DFH07DRAFT_883478</name>
</gene>
<keyword evidence="3" id="KW-1185">Reference proteome</keyword>
<organism evidence="2 3">
    <name type="scientific">Mycena maculata</name>
    <dbReference type="NCBI Taxonomy" id="230809"/>
    <lineage>
        <taxon>Eukaryota</taxon>
        <taxon>Fungi</taxon>
        <taxon>Dikarya</taxon>
        <taxon>Basidiomycota</taxon>
        <taxon>Agaricomycotina</taxon>
        <taxon>Agaricomycetes</taxon>
        <taxon>Agaricomycetidae</taxon>
        <taxon>Agaricales</taxon>
        <taxon>Marasmiineae</taxon>
        <taxon>Mycenaceae</taxon>
        <taxon>Mycena</taxon>
    </lineage>
</organism>
<reference evidence="2" key="1">
    <citation type="submission" date="2023-03" db="EMBL/GenBank/DDBJ databases">
        <title>Massive genome expansion in bonnet fungi (Mycena s.s.) driven by repeated elements and novel gene families across ecological guilds.</title>
        <authorList>
            <consortium name="Lawrence Berkeley National Laboratory"/>
            <person name="Harder C.B."/>
            <person name="Miyauchi S."/>
            <person name="Viragh M."/>
            <person name="Kuo A."/>
            <person name="Thoen E."/>
            <person name="Andreopoulos B."/>
            <person name="Lu D."/>
            <person name="Skrede I."/>
            <person name="Drula E."/>
            <person name="Henrissat B."/>
            <person name="Morin E."/>
            <person name="Kohler A."/>
            <person name="Barry K."/>
            <person name="LaButti K."/>
            <person name="Morin E."/>
            <person name="Salamov A."/>
            <person name="Lipzen A."/>
            <person name="Mereny Z."/>
            <person name="Hegedus B."/>
            <person name="Baldrian P."/>
            <person name="Stursova M."/>
            <person name="Weitz H."/>
            <person name="Taylor A."/>
            <person name="Grigoriev I.V."/>
            <person name="Nagy L.G."/>
            <person name="Martin F."/>
            <person name="Kauserud H."/>
        </authorList>
    </citation>
    <scope>NUCLEOTIDE SEQUENCE</scope>
    <source>
        <strain evidence="2">CBHHK188m</strain>
    </source>
</reference>
<evidence type="ECO:0000256" key="1">
    <source>
        <dbReference type="SAM" id="SignalP"/>
    </source>
</evidence>
<dbReference type="EMBL" id="JARJLG010000044">
    <property type="protein sequence ID" value="KAJ7762065.1"/>
    <property type="molecule type" value="Genomic_DNA"/>
</dbReference>
<sequence length="175" mass="16622">MFSMLSTVVIVALSMTASVSAHCGVSPALGVTGTFTKADVQRVVAGSDCGSTNVAATIDSSTAVAADATGAFTVTANSFDPGSDGSSLMTALVDATGTGKSFASNVTITQNGNAVQSASASTQQIKAALPAGTKCAGGAAGNLCVVAFKTSAGFQNCVVVSQGAAAAATGAAAAA</sequence>
<name>A0AAD7JF64_9AGAR</name>
<dbReference type="Pfam" id="PF11327">
    <property type="entry name" value="Egh16-like"/>
    <property type="match status" value="1"/>
</dbReference>
<evidence type="ECO:0000313" key="2">
    <source>
        <dbReference type="EMBL" id="KAJ7762065.1"/>
    </source>
</evidence>
<keyword evidence="1" id="KW-0732">Signal</keyword>
<feature type="non-terminal residue" evidence="2">
    <location>
        <position position="1"/>
    </location>
</feature>
<evidence type="ECO:0000313" key="3">
    <source>
        <dbReference type="Proteomes" id="UP001215280"/>
    </source>
</evidence>
<accession>A0AAD7JF64</accession>
<dbReference type="InterPro" id="IPR021476">
    <property type="entry name" value="Egh16-like"/>
</dbReference>
<proteinExistence type="predicted"/>
<feature type="signal peptide" evidence="1">
    <location>
        <begin position="1"/>
        <end position="21"/>
    </location>
</feature>
<dbReference type="AlphaFoldDB" id="A0AAD7JF64"/>
<dbReference type="Proteomes" id="UP001215280">
    <property type="component" value="Unassembled WGS sequence"/>
</dbReference>